<dbReference type="AlphaFoldDB" id="K1PWL9"/>
<evidence type="ECO:0000313" key="2">
    <source>
        <dbReference type="EMBL" id="EKC20745.1"/>
    </source>
</evidence>
<feature type="region of interest" description="Disordered" evidence="1">
    <location>
        <begin position="351"/>
        <end position="398"/>
    </location>
</feature>
<proteinExistence type="predicted"/>
<feature type="compositionally biased region" description="Polar residues" evidence="1">
    <location>
        <begin position="60"/>
        <end position="71"/>
    </location>
</feature>
<dbReference type="HOGENOM" id="CLU_693086_0_0_1"/>
<organism evidence="2">
    <name type="scientific">Magallana gigas</name>
    <name type="common">Pacific oyster</name>
    <name type="synonym">Crassostrea gigas</name>
    <dbReference type="NCBI Taxonomy" id="29159"/>
    <lineage>
        <taxon>Eukaryota</taxon>
        <taxon>Metazoa</taxon>
        <taxon>Spiralia</taxon>
        <taxon>Lophotrochozoa</taxon>
        <taxon>Mollusca</taxon>
        <taxon>Bivalvia</taxon>
        <taxon>Autobranchia</taxon>
        <taxon>Pteriomorphia</taxon>
        <taxon>Ostreida</taxon>
        <taxon>Ostreoidea</taxon>
        <taxon>Ostreidae</taxon>
        <taxon>Magallana</taxon>
    </lineage>
</organism>
<name>K1PWL9_MAGGI</name>
<feature type="compositionally biased region" description="Basic and acidic residues" evidence="1">
    <location>
        <begin position="1"/>
        <end position="32"/>
    </location>
</feature>
<dbReference type="EMBL" id="JH818583">
    <property type="protein sequence ID" value="EKC20745.1"/>
    <property type="molecule type" value="Genomic_DNA"/>
</dbReference>
<gene>
    <name evidence="2" type="ORF">CGI_10005503</name>
</gene>
<dbReference type="PANTHER" id="PTHR34239:SF2">
    <property type="entry name" value="TRANSPOSABLE ELEMENT P TRANSPOSASE_THAP9 CONSERVED DOMAIN-CONTAINING PROTEIN"/>
    <property type="match status" value="1"/>
</dbReference>
<protein>
    <submittedName>
        <fullName evidence="2">Uncharacterized protein</fullName>
    </submittedName>
</protein>
<dbReference type="PANTHER" id="PTHR34239">
    <property type="entry name" value="APPLE DOMAIN-CONTAINING PROTEIN"/>
    <property type="match status" value="1"/>
</dbReference>
<feature type="compositionally biased region" description="Low complexity" evidence="1">
    <location>
        <begin position="371"/>
        <end position="382"/>
    </location>
</feature>
<evidence type="ECO:0000256" key="1">
    <source>
        <dbReference type="SAM" id="MobiDB-lite"/>
    </source>
</evidence>
<feature type="region of interest" description="Disordered" evidence="1">
    <location>
        <begin position="128"/>
        <end position="150"/>
    </location>
</feature>
<reference evidence="2" key="1">
    <citation type="journal article" date="2012" name="Nature">
        <title>The oyster genome reveals stress adaptation and complexity of shell formation.</title>
        <authorList>
            <person name="Zhang G."/>
            <person name="Fang X."/>
            <person name="Guo X."/>
            <person name="Li L."/>
            <person name="Luo R."/>
            <person name="Xu F."/>
            <person name="Yang P."/>
            <person name="Zhang L."/>
            <person name="Wang X."/>
            <person name="Qi H."/>
            <person name="Xiong Z."/>
            <person name="Que H."/>
            <person name="Xie Y."/>
            <person name="Holland P.W."/>
            <person name="Paps J."/>
            <person name="Zhu Y."/>
            <person name="Wu F."/>
            <person name="Chen Y."/>
            <person name="Wang J."/>
            <person name="Peng C."/>
            <person name="Meng J."/>
            <person name="Yang L."/>
            <person name="Liu J."/>
            <person name="Wen B."/>
            <person name="Zhang N."/>
            <person name="Huang Z."/>
            <person name="Zhu Q."/>
            <person name="Feng Y."/>
            <person name="Mount A."/>
            <person name="Hedgecock D."/>
            <person name="Xu Z."/>
            <person name="Liu Y."/>
            <person name="Domazet-Loso T."/>
            <person name="Du Y."/>
            <person name="Sun X."/>
            <person name="Zhang S."/>
            <person name="Liu B."/>
            <person name="Cheng P."/>
            <person name="Jiang X."/>
            <person name="Li J."/>
            <person name="Fan D."/>
            <person name="Wang W."/>
            <person name="Fu W."/>
            <person name="Wang T."/>
            <person name="Wang B."/>
            <person name="Zhang J."/>
            <person name="Peng Z."/>
            <person name="Li Y."/>
            <person name="Li N."/>
            <person name="Wang J."/>
            <person name="Chen M."/>
            <person name="He Y."/>
            <person name="Tan F."/>
            <person name="Song X."/>
            <person name="Zheng Q."/>
            <person name="Huang R."/>
            <person name="Yang H."/>
            <person name="Du X."/>
            <person name="Chen L."/>
            <person name="Yang M."/>
            <person name="Gaffney P.M."/>
            <person name="Wang S."/>
            <person name="Luo L."/>
            <person name="She Z."/>
            <person name="Ming Y."/>
            <person name="Huang W."/>
            <person name="Zhang S."/>
            <person name="Huang B."/>
            <person name="Zhang Y."/>
            <person name="Qu T."/>
            <person name="Ni P."/>
            <person name="Miao G."/>
            <person name="Wang J."/>
            <person name="Wang Q."/>
            <person name="Steinberg C.E."/>
            <person name="Wang H."/>
            <person name="Li N."/>
            <person name="Qian L."/>
            <person name="Zhang G."/>
            <person name="Li Y."/>
            <person name="Yang H."/>
            <person name="Liu X."/>
            <person name="Wang J."/>
            <person name="Yin Y."/>
            <person name="Wang J."/>
        </authorList>
    </citation>
    <scope>NUCLEOTIDE SEQUENCE [LARGE SCALE GENOMIC DNA]</scope>
    <source>
        <strain evidence="2">05x7-T-G4-1.051#20</strain>
    </source>
</reference>
<dbReference type="InParanoid" id="K1PWL9"/>
<sequence length="398" mass="44679">MAGVEHRSASSEKEKTKGEPSKRASRKTEKKTTTVGSEEGGIANAAVNNVHNSEDRAVTGESNVASTSSSTPGIVEVMTLLKSIKENQDSQDRKIEKMNSRVNELYYGDMTELEEEELLLPPILNQSSDVEVERDSCEPPSKKRREDGETSRFRQLGVKYKVTEDCDENVDEELAAMINELFREGLNDDYFNELLKSIKRPENCKSLIKTRVNQAMWSILNPDTRNCDAKFQVIQSAVIKASVNLTKLASKLNEMDTDIVEGLQSLITLATDSLALLGHTNKLINVKRKELHRPDLGREYYHLSSPSLPFSEFLYGDDVAKSVKEIQDVNRISNKVHGKFHRGNFRGASSFRARGRPYGRGAMRARTQRTNSSWGRWSNNSNARDSTKNSKGERGSNK</sequence>
<accession>K1PWL9</accession>
<feature type="compositionally biased region" description="Basic and acidic residues" evidence="1">
    <location>
        <begin position="131"/>
        <end position="150"/>
    </location>
</feature>
<feature type="compositionally biased region" description="Basic and acidic residues" evidence="1">
    <location>
        <begin position="385"/>
        <end position="398"/>
    </location>
</feature>
<feature type="region of interest" description="Disordered" evidence="1">
    <location>
        <begin position="1"/>
        <end position="71"/>
    </location>
</feature>
<dbReference type="OrthoDB" id="6154172at2759"/>